<keyword evidence="6" id="KW-0238">DNA-binding</keyword>
<keyword evidence="4" id="KW-0963">Cytoplasm</keyword>
<dbReference type="GO" id="GO:0005737">
    <property type="term" value="C:cytoplasm"/>
    <property type="evidence" value="ECO:0007669"/>
    <property type="project" value="UniProtKB-SubCell"/>
</dbReference>
<keyword evidence="5" id="KW-0184">Conjugation</keyword>
<accession>A0A840SDV9</accession>
<dbReference type="Proteomes" id="UP000578697">
    <property type="component" value="Unassembled WGS sequence"/>
</dbReference>
<reference evidence="8 10" key="1">
    <citation type="submission" date="2018-08" db="EMBL/GenBank/DDBJ databases">
        <title>The first complete genome of Treponema rectale (CHPAT), a commensal spirochete of the bovine rectum.</title>
        <authorList>
            <person name="Staton G.J."/>
            <person name="Clegg S.R."/>
            <person name="Carter S.D."/>
            <person name="Radford A.D."/>
            <person name="Darby A."/>
            <person name="Hall N."/>
            <person name="Birtles R.J."/>
            <person name="Evans N.J."/>
        </authorList>
    </citation>
    <scope>NUCLEOTIDE SEQUENCE [LARGE SCALE GENOMIC DNA]</scope>
    <source>
        <strain evidence="8 10">CHPA</strain>
    </source>
</reference>
<evidence type="ECO:0000313" key="8">
    <source>
        <dbReference type="EMBL" id="QOS41165.1"/>
    </source>
</evidence>
<dbReference type="GO" id="GO:0006355">
    <property type="term" value="P:regulation of DNA-templated transcription"/>
    <property type="evidence" value="ECO:0007669"/>
    <property type="project" value="InterPro"/>
</dbReference>
<dbReference type="EMBL" id="JACHFR010000002">
    <property type="protein sequence ID" value="MBB5218920.1"/>
    <property type="molecule type" value="Genomic_DNA"/>
</dbReference>
<evidence type="ECO:0000313" key="9">
    <source>
        <dbReference type="Proteomes" id="UP000578697"/>
    </source>
</evidence>
<gene>
    <name evidence="8" type="ORF">DYE49_12190</name>
    <name evidence="7" type="ORF">HNP77_001289</name>
</gene>
<evidence type="ECO:0000313" key="10">
    <source>
        <dbReference type="Proteomes" id="UP000593591"/>
    </source>
</evidence>
<evidence type="ECO:0000256" key="5">
    <source>
        <dbReference type="ARBA" id="ARBA00022971"/>
    </source>
</evidence>
<reference evidence="7 9" key="2">
    <citation type="submission" date="2020-08" db="EMBL/GenBank/DDBJ databases">
        <title>Genomic Encyclopedia of Type Strains, Phase IV (KMG-IV): sequencing the most valuable type-strain genomes for metagenomic binning, comparative biology and taxonomic classification.</title>
        <authorList>
            <person name="Goeker M."/>
        </authorList>
    </citation>
    <scope>NUCLEOTIDE SEQUENCE [LARGE SCALE GENOMIC DNA]</scope>
    <source>
        <strain evidence="7 9">DSM 103679</strain>
    </source>
</reference>
<dbReference type="InterPro" id="IPR008876">
    <property type="entry name" value="TraY"/>
</dbReference>
<evidence type="ECO:0000256" key="2">
    <source>
        <dbReference type="ARBA" id="ARBA00007183"/>
    </source>
</evidence>
<dbReference type="RefSeq" id="WP_184652360.1">
    <property type="nucleotide sequence ID" value="NZ_JACHFR010000002.1"/>
</dbReference>
<organism evidence="7 9">
    <name type="scientific">Treponema rectale</name>
    <dbReference type="NCBI Taxonomy" id="744512"/>
    <lineage>
        <taxon>Bacteria</taxon>
        <taxon>Pseudomonadati</taxon>
        <taxon>Spirochaetota</taxon>
        <taxon>Spirochaetia</taxon>
        <taxon>Spirochaetales</taxon>
        <taxon>Treponemataceae</taxon>
        <taxon>Treponema</taxon>
    </lineage>
</organism>
<keyword evidence="9" id="KW-1185">Reference proteome</keyword>
<evidence type="ECO:0000256" key="3">
    <source>
        <dbReference type="ARBA" id="ARBA00020541"/>
    </source>
</evidence>
<proteinExistence type="inferred from homology"/>
<sequence>MLALRLKPELEKRLTNLALKTGRTKTFYATKAIEQQLDEMEDYYLAEQSYDEWIAEGKKSYSFDEVFN</sequence>
<dbReference type="EMBL" id="CP031517">
    <property type="protein sequence ID" value="QOS41165.1"/>
    <property type="molecule type" value="Genomic_DNA"/>
</dbReference>
<protein>
    <recommendedName>
        <fullName evidence="3">Relaxosome protein TraY</fullName>
    </recommendedName>
</protein>
<comment type="subcellular location">
    <subcellularLocation>
        <location evidence="1">Cytoplasm</location>
    </subcellularLocation>
</comment>
<dbReference type="GO" id="GO:0003677">
    <property type="term" value="F:DNA binding"/>
    <property type="evidence" value="ECO:0007669"/>
    <property type="project" value="UniProtKB-KW"/>
</dbReference>
<dbReference type="Pfam" id="PF05509">
    <property type="entry name" value="TraY"/>
    <property type="match status" value="1"/>
</dbReference>
<evidence type="ECO:0000256" key="1">
    <source>
        <dbReference type="ARBA" id="ARBA00004496"/>
    </source>
</evidence>
<name>A0A840SDV9_9SPIR</name>
<dbReference type="AlphaFoldDB" id="A0A840SDV9"/>
<evidence type="ECO:0000256" key="4">
    <source>
        <dbReference type="ARBA" id="ARBA00022490"/>
    </source>
</evidence>
<dbReference type="KEGG" id="trc:DYE49_12190"/>
<dbReference type="InterPro" id="IPR010985">
    <property type="entry name" value="Ribbon_hlx_hlx"/>
</dbReference>
<dbReference type="Proteomes" id="UP000593591">
    <property type="component" value="Chromosome"/>
</dbReference>
<comment type="similarity">
    <text evidence="2">Belongs to the TraY family.</text>
</comment>
<evidence type="ECO:0000313" key="7">
    <source>
        <dbReference type="EMBL" id="MBB5218920.1"/>
    </source>
</evidence>
<evidence type="ECO:0000256" key="6">
    <source>
        <dbReference type="ARBA" id="ARBA00023125"/>
    </source>
</evidence>
<dbReference type="SUPFAM" id="SSF47598">
    <property type="entry name" value="Ribbon-helix-helix"/>
    <property type="match status" value="1"/>
</dbReference>